<dbReference type="SUPFAM" id="SSF55945">
    <property type="entry name" value="TATA-box binding protein-like"/>
    <property type="match status" value="1"/>
</dbReference>
<keyword evidence="1" id="KW-0227">DNA damage</keyword>
<dbReference type="RefSeq" id="WP_051523842.1">
    <property type="nucleotide sequence ID" value="NZ_AP018933.1"/>
</dbReference>
<dbReference type="InterPro" id="IPR010316">
    <property type="entry name" value="AlkA_N"/>
</dbReference>
<dbReference type="Pfam" id="PF06029">
    <property type="entry name" value="AlkA_N"/>
    <property type="match status" value="1"/>
</dbReference>
<dbReference type="GO" id="GO:0032993">
    <property type="term" value="C:protein-DNA complex"/>
    <property type="evidence" value="ECO:0007669"/>
    <property type="project" value="TreeGrafter"/>
</dbReference>
<dbReference type="PANTHER" id="PTHR43003">
    <property type="entry name" value="DNA-3-METHYLADENINE GLYCOSYLASE"/>
    <property type="match status" value="1"/>
</dbReference>
<feature type="domain" description="DNA-3-methyladenine glycosylase AlkA N-terminal" evidence="3">
    <location>
        <begin position="16"/>
        <end position="130"/>
    </location>
</feature>
<keyword evidence="5" id="KW-1185">Reference proteome</keyword>
<dbReference type="Gene3D" id="3.30.310.20">
    <property type="entry name" value="DNA-3-methyladenine glycosylase AlkA, N-terminal domain"/>
    <property type="match status" value="1"/>
</dbReference>
<dbReference type="STRING" id="1123510.GCA_000620025_02219"/>
<evidence type="ECO:0000313" key="5">
    <source>
        <dbReference type="Proteomes" id="UP000267342"/>
    </source>
</evidence>
<organism evidence="4 5">
    <name type="scientific">Zymobacter palmae</name>
    <dbReference type="NCBI Taxonomy" id="33074"/>
    <lineage>
        <taxon>Bacteria</taxon>
        <taxon>Pseudomonadati</taxon>
        <taxon>Pseudomonadota</taxon>
        <taxon>Gammaproteobacteria</taxon>
        <taxon>Oceanospirillales</taxon>
        <taxon>Halomonadaceae</taxon>
        <taxon>Zymobacter group</taxon>
        <taxon>Zymobacter</taxon>
    </lineage>
</organism>
<dbReference type="Gene3D" id="1.10.340.30">
    <property type="entry name" value="Hypothetical protein, domain 2"/>
    <property type="match status" value="1"/>
</dbReference>
<reference evidence="4 5" key="1">
    <citation type="submission" date="2018-09" db="EMBL/GenBank/DDBJ databases">
        <title>Zymobacter palmae IAM14233 (=T109) whole genome analysis.</title>
        <authorList>
            <person name="Yanase H."/>
        </authorList>
    </citation>
    <scope>NUCLEOTIDE SEQUENCE [LARGE SCALE GENOMIC DNA]</scope>
    <source>
        <strain evidence="4 5">IAM14233</strain>
    </source>
</reference>
<dbReference type="OrthoDB" id="9811249at2"/>
<dbReference type="InterPro" id="IPR051912">
    <property type="entry name" value="Alkylbase_DNA_Glycosylase/TA"/>
</dbReference>
<proteinExistence type="predicted"/>
<dbReference type="PANTHER" id="PTHR43003:SF13">
    <property type="entry name" value="DNA-3-METHYLADENINE GLYCOSYLASE 2"/>
    <property type="match status" value="1"/>
</dbReference>
<dbReference type="EMBL" id="AP018933">
    <property type="protein sequence ID" value="BBG29495.1"/>
    <property type="molecule type" value="Genomic_DNA"/>
</dbReference>
<evidence type="ECO:0000313" key="4">
    <source>
        <dbReference type="EMBL" id="BBG29495.1"/>
    </source>
</evidence>
<dbReference type="InterPro" id="IPR037046">
    <property type="entry name" value="AlkA_N_sf"/>
</dbReference>
<dbReference type="InterPro" id="IPR011257">
    <property type="entry name" value="DNA_glycosylase"/>
</dbReference>
<dbReference type="GO" id="GO:0008725">
    <property type="term" value="F:DNA-3-methyladenine glycosylase activity"/>
    <property type="evidence" value="ECO:0007669"/>
    <property type="project" value="TreeGrafter"/>
</dbReference>
<dbReference type="GO" id="GO:0043916">
    <property type="term" value="F:DNA-7-methylguanine glycosylase activity"/>
    <property type="evidence" value="ECO:0007669"/>
    <property type="project" value="TreeGrafter"/>
</dbReference>
<dbReference type="Proteomes" id="UP000267342">
    <property type="component" value="Chromosome"/>
</dbReference>
<evidence type="ECO:0000259" key="3">
    <source>
        <dbReference type="SMART" id="SM01009"/>
    </source>
</evidence>
<keyword evidence="2" id="KW-0234">DNA repair</keyword>
<protein>
    <submittedName>
        <fullName evidence="4">3-methyladenine DNA glycosylase/8-oxoguanine</fullName>
    </submittedName>
</protein>
<dbReference type="GO" id="GO:0005737">
    <property type="term" value="C:cytoplasm"/>
    <property type="evidence" value="ECO:0007669"/>
    <property type="project" value="TreeGrafter"/>
</dbReference>
<gene>
    <name evidence="4" type="ORF">ZBT109_0719</name>
</gene>
<name>A0A348HCZ3_9GAMM</name>
<dbReference type="GO" id="GO:0006285">
    <property type="term" value="P:base-excision repair, AP site formation"/>
    <property type="evidence" value="ECO:0007669"/>
    <property type="project" value="TreeGrafter"/>
</dbReference>
<evidence type="ECO:0000256" key="2">
    <source>
        <dbReference type="ARBA" id="ARBA00023204"/>
    </source>
</evidence>
<accession>A0A348HCZ3</accession>
<dbReference type="KEGG" id="zpl:ZBT109_0719"/>
<dbReference type="SUPFAM" id="SSF48150">
    <property type="entry name" value="DNA-glycosylase"/>
    <property type="match status" value="1"/>
</dbReference>
<evidence type="ECO:0000256" key="1">
    <source>
        <dbReference type="ARBA" id="ARBA00022763"/>
    </source>
</evidence>
<dbReference type="GO" id="GO:0032131">
    <property type="term" value="F:alkylated DNA binding"/>
    <property type="evidence" value="ECO:0007669"/>
    <property type="project" value="TreeGrafter"/>
</dbReference>
<dbReference type="GO" id="GO:0006307">
    <property type="term" value="P:DNA alkylation repair"/>
    <property type="evidence" value="ECO:0007669"/>
    <property type="project" value="TreeGrafter"/>
</dbReference>
<sequence length="293" mass="33071">MTSHSPITARQLTVQTHALPYEPPYAWPLLCAFYRSHPVPAQEWLTEDALGRTFELDGTHGYFCARVVPQHARFDVELALDRPEHTDAVIKQIRHMLDLDSSPQQIEGHLHHHFPHLPLVEGLRIPRLWSTFEAGVRAILGQQISVGAASKLVNTLIEAAGRPIDTPRGMRFLFPSVEALRHTDLGVLPMVNARRDTLKRFVEWYSEAGEYADDPERWLALKGIGPWTVNSAAMRGRGDSDMWIGGDLGIRKALEALAPTDDFDPLRASPWRSYLTQQLWSQPAAWAPARRKT</sequence>
<dbReference type="SMART" id="SM01009">
    <property type="entry name" value="AlkA_N"/>
    <property type="match status" value="1"/>
</dbReference>
<dbReference type="AlphaFoldDB" id="A0A348HCZ3"/>